<feature type="transmembrane region" description="Helical" evidence="6">
    <location>
        <begin position="244"/>
        <end position="269"/>
    </location>
</feature>
<dbReference type="RefSeq" id="WP_252800175.1">
    <property type="nucleotide sequence ID" value="NZ_BAAABM010000007.1"/>
</dbReference>
<evidence type="ECO:0000313" key="7">
    <source>
        <dbReference type="EMBL" id="GAA0319216.1"/>
    </source>
</evidence>
<feature type="transmembrane region" description="Helical" evidence="6">
    <location>
        <begin position="21"/>
        <end position="44"/>
    </location>
</feature>
<keyword evidence="5 6" id="KW-0472">Membrane</keyword>
<organism evidence="7 8">
    <name type="scientific">Actinoallomurus spadix</name>
    <dbReference type="NCBI Taxonomy" id="79912"/>
    <lineage>
        <taxon>Bacteria</taxon>
        <taxon>Bacillati</taxon>
        <taxon>Actinomycetota</taxon>
        <taxon>Actinomycetes</taxon>
        <taxon>Streptosporangiales</taxon>
        <taxon>Thermomonosporaceae</taxon>
        <taxon>Actinoallomurus</taxon>
    </lineage>
</organism>
<name>A0ABN0VWN5_9ACTN</name>
<keyword evidence="3 6" id="KW-0812">Transmembrane</keyword>
<comment type="subcellular location">
    <subcellularLocation>
        <location evidence="1">Cell membrane</location>
        <topology evidence="1">Multi-pass membrane protein</topology>
    </subcellularLocation>
</comment>
<evidence type="ECO:0000256" key="3">
    <source>
        <dbReference type="ARBA" id="ARBA00022692"/>
    </source>
</evidence>
<evidence type="ECO:0000256" key="5">
    <source>
        <dbReference type="ARBA" id="ARBA00023136"/>
    </source>
</evidence>
<protein>
    <submittedName>
        <fullName evidence="7">ABC transporter permease</fullName>
    </submittedName>
</protein>
<evidence type="ECO:0000256" key="6">
    <source>
        <dbReference type="SAM" id="Phobius"/>
    </source>
</evidence>
<evidence type="ECO:0000256" key="4">
    <source>
        <dbReference type="ARBA" id="ARBA00022989"/>
    </source>
</evidence>
<feature type="transmembrane region" description="Helical" evidence="6">
    <location>
        <begin position="329"/>
        <end position="347"/>
    </location>
</feature>
<keyword evidence="4 6" id="KW-1133">Transmembrane helix</keyword>
<evidence type="ECO:0000256" key="2">
    <source>
        <dbReference type="ARBA" id="ARBA00022475"/>
    </source>
</evidence>
<proteinExistence type="predicted"/>
<dbReference type="CDD" id="cd06580">
    <property type="entry name" value="TM_PBP1_transp_TpRbsC_like"/>
    <property type="match status" value="1"/>
</dbReference>
<sequence>MSVTADGVRTRRPRNALRRVVLAPPVLAVAGAALLGALVMAAAGVSPGTAYPALVRGAIGGGNLSYTIASYVPTLGMALAFAIPFRAGEFNLGGDGQLTLGGITAAAVALKMPLPGVLAVAGALVAAVLAGALTAGISGPLATRLGLPAIVGTLLISTPATALASYLVRFPLAEKGTGIAETPLLPERAQLPPLGGSEYVTAGLPIILLVTLAWLWVDGGTVLGYEIRALGAGREFARYGGLPVARLATSSLAAGGALAGLSGALIVLAQPYRYVDGALTSPGYTFTGVAAVLLAAGRPRAVPVTAALLTVLQVGGEGMERDAGVPGQLTQVLEGLIIVLVAVLATARRLRRS</sequence>
<keyword evidence="8" id="KW-1185">Reference proteome</keyword>
<dbReference type="Proteomes" id="UP001501822">
    <property type="component" value="Unassembled WGS sequence"/>
</dbReference>
<feature type="transmembrane region" description="Helical" evidence="6">
    <location>
        <begin position="149"/>
        <end position="168"/>
    </location>
</feature>
<comment type="caution">
    <text evidence="7">The sequence shown here is derived from an EMBL/GenBank/DDBJ whole genome shotgun (WGS) entry which is preliminary data.</text>
</comment>
<gene>
    <name evidence="7" type="ORF">GCM10010151_06240</name>
</gene>
<feature type="transmembrane region" description="Helical" evidence="6">
    <location>
        <begin position="202"/>
        <end position="223"/>
    </location>
</feature>
<feature type="transmembrane region" description="Helical" evidence="6">
    <location>
        <begin position="116"/>
        <end position="137"/>
    </location>
</feature>
<dbReference type="Pfam" id="PF02653">
    <property type="entry name" value="BPD_transp_2"/>
    <property type="match status" value="1"/>
</dbReference>
<dbReference type="PANTHER" id="PTHR47089">
    <property type="entry name" value="ABC TRANSPORTER, PERMEASE PROTEIN"/>
    <property type="match status" value="1"/>
</dbReference>
<dbReference type="InterPro" id="IPR001851">
    <property type="entry name" value="ABC_transp_permease"/>
</dbReference>
<keyword evidence="2" id="KW-1003">Cell membrane</keyword>
<reference evidence="7 8" key="1">
    <citation type="journal article" date="2019" name="Int. J. Syst. Evol. Microbiol.">
        <title>The Global Catalogue of Microorganisms (GCM) 10K type strain sequencing project: providing services to taxonomists for standard genome sequencing and annotation.</title>
        <authorList>
            <consortium name="The Broad Institute Genomics Platform"/>
            <consortium name="The Broad Institute Genome Sequencing Center for Infectious Disease"/>
            <person name="Wu L."/>
            <person name="Ma J."/>
        </authorList>
    </citation>
    <scope>NUCLEOTIDE SEQUENCE [LARGE SCALE GENOMIC DNA]</scope>
    <source>
        <strain evidence="7 8">JCM 3146</strain>
    </source>
</reference>
<evidence type="ECO:0000313" key="8">
    <source>
        <dbReference type="Proteomes" id="UP001501822"/>
    </source>
</evidence>
<feature type="transmembrane region" description="Helical" evidence="6">
    <location>
        <begin position="64"/>
        <end position="85"/>
    </location>
</feature>
<accession>A0ABN0VWN5</accession>
<dbReference type="EMBL" id="BAAABM010000007">
    <property type="protein sequence ID" value="GAA0319216.1"/>
    <property type="molecule type" value="Genomic_DNA"/>
</dbReference>
<evidence type="ECO:0000256" key="1">
    <source>
        <dbReference type="ARBA" id="ARBA00004651"/>
    </source>
</evidence>
<dbReference type="PANTHER" id="PTHR47089:SF1">
    <property type="entry name" value="GUANOSINE ABC TRANSPORTER PERMEASE PROTEIN NUPP"/>
    <property type="match status" value="1"/>
</dbReference>